<dbReference type="Gene3D" id="2.40.170.20">
    <property type="entry name" value="TonB-dependent receptor, beta-barrel domain"/>
    <property type="match status" value="1"/>
</dbReference>
<dbReference type="PANTHER" id="PTHR40980:SF4">
    <property type="entry name" value="TONB-DEPENDENT RECEPTOR-LIKE BETA-BARREL DOMAIN-CONTAINING PROTEIN"/>
    <property type="match status" value="1"/>
</dbReference>
<dbReference type="Pfam" id="PF13620">
    <property type="entry name" value="CarboxypepD_reg"/>
    <property type="match status" value="1"/>
</dbReference>
<reference evidence="7 8" key="1">
    <citation type="submission" date="2018-08" db="EMBL/GenBank/DDBJ databases">
        <title>Genomic Encyclopedia of Archaeal and Bacterial Type Strains, Phase II (KMG-II): from individual species to whole genera.</title>
        <authorList>
            <person name="Goeker M."/>
        </authorList>
    </citation>
    <scope>NUCLEOTIDE SEQUENCE [LARGE SCALE GENOMIC DNA]</scope>
    <source>
        <strain evidence="7 8">DSM 100880</strain>
    </source>
</reference>
<keyword evidence="8" id="KW-1185">Reference proteome</keyword>
<feature type="region of interest" description="Disordered" evidence="4">
    <location>
        <begin position="796"/>
        <end position="816"/>
    </location>
</feature>
<dbReference type="InterPro" id="IPR008969">
    <property type="entry name" value="CarboxyPept-like_regulatory"/>
</dbReference>
<comment type="caution">
    <text evidence="7">The sequence shown here is derived from an EMBL/GenBank/DDBJ whole genome shotgun (WGS) entry which is preliminary data.</text>
</comment>
<evidence type="ECO:0000256" key="1">
    <source>
        <dbReference type="ARBA" id="ARBA00004442"/>
    </source>
</evidence>
<evidence type="ECO:0000256" key="4">
    <source>
        <dbReference type="SAM" id="MobiDB-lite"/>
    </source>
</evidence>
<dbReference type="EMBL" id="QUNI01000004">
    <property type="protein sequence ID" value="REG99437.1"/>
    <property type="molecule type" value="Genomic_DNA"/>
</dbReference>
<keyword evidence="2" id="KW-0472">Membrane</keyword>
<feature type="compositionally biased region" description="Basic and acidic residues" evidence="4">
    <location>
        <begin position="799"/>
        <end position="816"/>
    </location>
</feature>
<dbReference type="GO" id="GO:0009279">
    <property type="term" value="C:cell outer membrane"/>
    <property type="evidence" value="ECO:0007669"/>
    <property type="project" value="UniProtKB-SubCell"/>
</dbReference>
<organism evidence="7 8">
    <name type="scientific">Flavobacterium aquicola</name>
    <dbReference type="NCBI Taxonomy" id="1682742"/>
    <lineage>
        <taxon>Bacteria</taxon>
        <taxon>Pseudomonadati</taxon>
        <taxon>Bacteroidota</taxon>
        <taxon>Flavobacteriia</taxon>
        <taxon>Flavobacteriales</taxon>
        <taxon>Flavobacteriaceae</taxon>
        <taxon>Flavobacterium</taxon>
    </lineage>
</organism>
<accession>A0A3E0EMI7</accession>
<dbReference type="PANTHER" id="PTHR40980">
    <property type="entry name" value="PLUG DOMAIN-CONTAINING PROTEIN"/>
    <property type="match status" value="1"/>
</dbReference>
<name>A0A3E0EMI7_9FLAO</name>
<dbReference type="Proteomes" id="UP000257136">
    <property type="component" value="Unassembled WGS sequence"/>
</dbReference>
<feature type="signal peptide" evidence="5">
    <location>
        <begin position="1"/>
        <end position="24"/>
    </location>
</feature>
<keyword evidence="3" id="KW-0998">Cell outer membrane</keyword>
<evidence type="ECO:0000313" key="8">
    <source>
        <dbReference type="Proteomes" id="UP000257136"/>
    </source>
</evidence>
<feature type="chain" id="PRO_5017760226" evidence="5">
    <location>
        <begin position="25"/>
        <end position="816"/>
    </location>
</feature>
<evidence type="ECO:0000256" key="3">
    <source>
        <dbReference type="ARBA" id="ARBA00023237"/>
    </source>
</evidence>
<keyword evidence="7" id="KW-0675">Receptor</keyword>
<dbReference type="InterPro" id="IPR036942">
    <property type="entry name" value="Beta-barrel_TonB_sf"/>
</dbReference>
<evidence type="ECO:0000256" key="5">
    <source>
        <dbReference type="SAM" id="SignalP"/>
    </source>
</evidence>
<sequence>MLSKSKFKVILLFAIALNIFSISAQPQNRTITGIVLDNKKQPVPGAEIVLLNATDSSYVYKTNTDHEGKFSLGAKQGNYVVSVVMPGFQKQLLRIDVSTDSLLLLEPFILQENILHLKEVRVVGTKKGIEFEAGKTIINPNTSIVMAQGTVFEALKNVPGLIVNDDGTIILNGEQGVNVQINGKETYFSGIALANILKSTAVASVEKIEILTSPSAQYDASGKAGIINIRLKKISVQDLTFSSALNYQKGKDARSDIWTRGTMRKNKMGFSADFFHFQGDKAKKGILFRAYEFANKETTFTKTTIQNVSTRNKDNTKNLKIAADFELSKSISLEANFAGNFFHRNTPGNSIALFSSYNSIKDSVLNTTTQGDLQQKTLNGGIRADYKDEKKCEANISADYLSFDHNENTQLYSSHFNPSFIQARTDSVSGNLKGDIRMLSLQSNFSIPLSEKTQFQTGTKLSSTNIHNQAVYRDSGGSYDAIFNSSNQYEYSEIINAGYIQLSGKMNRWNFQTGLRAENTQIDAATIDIKKIEKDSSYQIVYTKLFPNASILYAINDDKNVSIRYNRRISRPNYRNLSPFDYIVDQVTIIRGNPKLQAELTHNIELAYVFRKTYRSTIFYTFSNNAIATGFKDFEKGGLLITTENNASNLRFGLKLDAGELINLKWWQMSAGISIFYTENKWIDFDQTKKNTQITPLANCSNQFIFGKGWTAQLTGYYNGKMAFGQLSIPDIWSVSGGIRKKLLDEKLNVQLYFNDIFRSIREKAAFESRSVKGFSNIRNDETAVGISVNYNFKKGKSKEKEKQDRTPEESKRINF</sequence>
<dbReference type="AlphaFoldDB" id="A0A3E0EMI7"/>
<dbReference type="Pfam" id="PF14905">
    <property type="entry name" value="OMP_b-brl_3"/>
    <property type="match status" value="1"/>
</dbReference>
<dbReference type="InterPro" id="IPR037066">
    <property type="entry name" value="Plug_dom_sf"/>
</dbReference>
<dbReference type="InterPro" id="IPR041700">
    <property type="entry name" value="OMP_b-brl_3"/>
</dbReference>
<comment type="subcellular location">
    <subcellularLocation>
        <location evidence="1">Cell outer membrane</location>
    </subcellularLocation>
</comment>
<protein>
    <submittedName>
        <fullName evidence="7">Outer membrane receptor protein involved in Fe transport</fullName>
    </submittedName>
</protein>
<proteinExistence type="predicted"/>
<dbReference type="RefSeq" id="WP_170141428.1">
    <property type="nucleotide sequence ID" value="NZ_QUNI01000004.1"/>
</dbReference>
<dbReference type="Gene3D" id="2.170.130.10">
    <property type="entry name" value="TonB-dependent receptor, plug domain"/>
    <property type="match status" value="1"/>
</dbReference>
<dbReference type="SUPFAM" id="SSF56935">
    <property type="entry name" value="Porins"/>
    <property type="match status" value="1"/>
</dbReference>
<evidence type="ECO:0000256" key="2">
    <source>
        <dbReference type="ARBA" id="ARBA00023136"/>
    </source>
</evidence>
<feature type="domain" description="Outer membrane protein beta-barrel" evidence="6">
    <location>
        <begin position="388"/>
        <end position="791"/>
    </location>
</feature>
<keyword evidence="5" id="KW-0732">Signal</keyword>
<evidence type="ECO:0000313" key="7">
    <source>
        <dbReference type="EMBL" id="REG99437.1"/>
    </source>
</evidence>
<gene>
    <name evidence="7" type="ORF">C8P67_10455</name>
</gene>
<evidence type="ECO:0000259" key="6">
    <source>
        <dbReference type="Pfam" id="PF14905"/>
    </source>
</evidence>
<dbReference type="Gene3D" id="2.60.40.1120">
    <property type="entry name" value="Carboxypeptidase-like, regulatory domain"/>
    <property type="match status" value="1"/>
</dbReference>
<dbReference type="SUPFAM" id="SSF49464">
    <property type="entry name" value="Carboxypeptidase regulatory domain-like"/>
    <property type="match status" value="1"/>
</dbReference>